<gene>
    <name evidence="7" type="ORF">MNOR_LOCUS38459</name>
</gene>
<dbReference type="GO" id="GO:0005634">
    <property type="term" value="C:nucleus"/>
    <property type="evidence" value="ECO:0007669"/>
    <property type="project" value="UniProtKB-SubCell"/>
</dbReference>
<dbReference type="Gene3D" id="1.10.10.1070">
    <property type="entry name" value="Zinc finger, BED domain-containing"/>
    <property type="match status" value="1"/>
</dbReference>
<dbReference type="InterPro" id="IPR052035">
    <property type="entry name" value="ZnF_BED_domain_contain"/>
</dbReference>
<dbReference type="GO" id="GO:0008270">
    <property type="term" value="F:zinc ion binding"/>
    <property type="evidence" value="ECO:0007669"/>
    <property type="project" value="UniProtKB-KW"/>
</dbReference>
<keyword evidence="2" id="KW-0479">Metal-binding</keyword>
<proteinExistence type="predicted"/>
<evidence type="ECO:0000256" key="6">
    <source>
        <dbReference type="SAM" id="MobiDB-lite"/>
    </source>
</evidence>
<name>A0AAV2SNT1_MEGNR</name>
<feature type="non-terminal residue" evidence="7">
    <location>
        <position position="458"/>
    </location>
</feature>
<keyword evidence="4" id="KW-0862">Zinc</keyword>
<dbReference type="AlphaFoldDB" id="A0AAV2SNT1"/>
<dbReference type="SUPFAM" id="SSF140996">
    <property type="entry name" value="Hermes dimerisation domain"/>
    <property type="match status" value="1"/>
</dbReference>
<keyword evidence="5" id="KW-0539">Nucleus</keyword>
<sequence length="458" mass="52302">MMEEEVVSNQSTSSAASAQEYYNTRSSETEKLRLARERLHLQTLIDKGDEKVNLKPNPNGKSSIWSSFKLIFLSERRTNFVQCNGCYQVFQHKRQSGTSGLIYHSKMCKEGGGLSIQVKNELRQGILDLGTKWCCQSGRPFSIFTRDIYFRKLIKLILDVALDNKSISLNEILPSANTISAKVDSLSENSINLLRPQIKEAAATSLAVTLDIWTETHTKASYFGMTAHYGYEDSGRNIILGFTKITAADNNTLKSEISFILQRWEIEDRIDQLVYVTDSCFLFVKAQSKKLWVTCLKSSHRLMQLKTKQSSGREPMLHLLLPRQNLQSFLRTPILTWIQTLSRTENVLRVKTLLLLISLRRRQPGTPTECPGSEQLVQKIAVWHNLMKDFLRHQVTLLLCCHEILFQLSRGHVLLTVWHNLRIQSLFENPLPHLNLTHTLRTAVENCFVLAAHSLSVC</sequence>
<accession>A0AAV2SNT1</accession>
<feature type="region of interest" description="Disordered" evidence="6">
    <location>
        <begin position="1"/>
        <end position="22"/>
    </location>
</feature>
<evidence type="ECO:0000256" key="5">
    <source>
        <dbReference type="ARBA" id="ARBA00023242"/>
    </source>
</evidence>
<evidence type="ECO:0008006" key="9">
    <source>
        <dbReference type="Google" id="ProtNLM"/>
    </source>
</evidence>
<dbReference type="PANTHER" id="PTHR46481:SF10">
    <property type="entry name" value="ZINC FINGER BED DOMAIN-CONTAINING PROTEIN 39"/>
    <property type="match status" value="1"/>
</dbReference>
<evidence type="ECO:0000256" key="4">
    <source>
        <dbReference type="ARBA" id="ARBA00022833"/>
    </source>
</evidence>
<evidence type="ECO:0000313" key="7">
    <source>
        <dbReference type="EMBL" id="CAL4212312.1"/>
    </source>
</evidence>
<comment type="subcellular location">
    <subcellularLocation>
        <location evidence="1">Nucleus</location>
    </subcellularLocation>
</comment>
<dbReference type="SMART" id="SM00614">
    <property type="entry name" value="ZnF_BED"/>
    <property type="match status" value="1"/>
</dbReference>
<comment type="caution">
    <text evidence="7">The sequence shown here is derived from an EMBL/GenBank/DDBJ whole genome shotgun (WGS) entry which is preliminary data.</text>
</comment>
<keyword evidence="8" id="KW-1185">Reference proteome</keyword>
<evidence type="ECO:0000256" key="2">
    <source>
        <dbReference type="ARBA" id="ARBA00022723"/>
    </source>
</evidence>
<organism evidence="7 8">
    <name type="scientific">Meganyctiphanes norvegica</name>
    <name type="common">Northern krill</name>
    <name type="synonym">Thysanopoda norvegica</name>
    <dbReference type="NCBI Taxonomy" id="48144"/>
    <lineage>
        <taxon>Eukaryota</taxon>
        <taxon>Metazoa</taxon>
        <taxon>Ecdysozoa</taxon>
        <taxon>Arthropoda</taxon>
        <taxon>Crustacea</taxon>
        <taxon>Multicrustacea</taxon>
        <taxon>Malacostraca</taxon>
        <taxon>Eumalacostraca</taxon>
        <taxon>Eucarida</taxon>
        <taxon>Euphausiacea</taxon>
        <taxon>Euphausiidae</taxon>
        <taxon>Meganyctiphanes</taxon>
    </lineage>
</organism>
<evidence type="ECO:0000313" key="8">
    <source>
        <dbReference type="Proteomes" id="UP001497623"/>
    </source>
</evidence>
<dbReference type="EMBL" id="CAXKWB010087763">
    <property type="protein sequence ID" value="CAL4212312.1"/>
    <property type="molecule type" value="Genomic_DNA"/>
</dbReference>
<dbReference type="Proteomes" id="UP001497623">
    <property type="component" value="Unassembled WGS sequence"/>
</dbReference>
<dbReference type="PANTHER" id="PTHR46481">
    <property type="entry name" value="ZINC FINGER BED DOMAIN-CONTAINING PROTEIN 4"/>
    <property type="match status" value="1"/>
</dbReference>
<protein>
    <recommendedName>
        <fullName evidence="9">BED-type domain-containing protein</fullName>
    </recommendedName>
</protein>
<keyword evidence="3" id="KW-0863">Zinc-finger</keyword>
<evidence type="ECO:0000256" key="3">
    <source>
        <dbReference type="ARBA" id="ARBA00022771"/>
    </source>
</evidence>
<reference evidence="7 8" key="1">
    <citation type="submission" date="2024-05" db="EMBL/GenBank/DDBJ databases">
        <authorList>
            <person name="Wallberg A."/>
        </authorList>
    </citation>
    <scope>NUCLEOTIDE SEQUENCE [LARGE SCALE GENOMIC DNA]</scope>
</reference>
<evidence type="ECO:0000256" key="1">
    <source>
        <dbReference type="ARBA" id="ARBA00004123"/>
    </source>
</evidence>